<organism evidence="22 23">
    <name type="scientific">Phytophthora boehmeriae</name>
    <dbReference type="NCBI Taxonomy" id="109152"/>
    <lineage>
        <taxon>Eukaryota</taxon>
        <taxon>Sar</taxon>
        <taxon>Stramenopiles</taxon>
        <taxon>Oomycota</taxon>
        <taxon>Peronosporomycetes</taxon>
        <taxon>Peronosporales</taxon>
        <taxon>Peronosporaceae</taxon>
        <taxon>Phytophthora</taxon>
    </lineage>
</organism>
<keyword evidence="9" id="KW-0418">Kinase</keyword>
<evidence type="ECO:0000256" key="11">
    <source>
        <dbReference type="ARBA" id="ARBA00022840"/>
    </source>
</evidence>
<evidence type="ECO:0000256" key="7">
    <source>
        <dbReference type="ARBA" id="ARBA00022723"/>
    </source>
</evidence>
<dbReference type="EC" id="3.1.3.16" evidence="4"/>
<evidence type="ECO:0000256" key="18">
    <source>
        <dbReference type="SAM" id="MobiDB-lite"/>
    </source>
</evidence>
<dbReference type="Pfam" id="PF00069">
    <property type="entry name" value="Pkinase"/>
    <property type="match status" value="1"/>
</dbReference>
<dbReference type="GO" id="GO:0016020">
    <property type="term" value="C:membrane"/>
    <property type="evidence" value="ECO:0007669"/>
    <property type="project" value="UniProtKB-SubCell"/>
</dbReference>
<dbReference type="CDD" id="cd00143">
    <property type="entry name" value="PP2Cc"/>
    <property type="match status" value="1"/>
</dbReference>
<keyword evidence="10 17" id="KW-0378">Hydrolase</keyword>
<feature type="compositionally biased region" description="Low complexity" evidence="18">
    <location>
        <begin position="58"/>
        <end position="69"/>
    </location>
</feature>
<dbReference type="PANTHER" id="PTHR24353">
    <property type="entry name" value="CYCLIC NUCLEOTIDE-DEPENDENT PROTEIN KINASE"/>
    <property type="match status" value="1"/>
</dbReference>
<feature type="domain" description="Protein kinase" evidence="19">
    <location>
        <begin position="754"/>
        <end position="1023"/>
    </location>
</feature>
<dbReference type="PROSITE" id="PS50042">
    <property type="entry name" value="CNMP_BINDING_3"/>
    <property type="match status" value="2"/>
</dbReference>
<dbReference type="PROSITE" id="PS50011">
    <property type="entry name" value="PROTEIN_KINASE_DOM"/>
    <property type="match status" value="1"/>
</dbReference>
<dbReference type="InterPro" id="IPR001932">
    <property type="entry name" value="PPM-type_phosphatase-like_dom"/>
</dbReference>
<dbReference type="FunFam" id="2.60.120.10:FF:000598">
    <property type="entry name" value="Uncharacterized protein"/>
    <property type="match status" value="1"/>
</dbReference>
<sequence>MGNCCSTDASNVVTRLSGNAPPSKNGLDDAPYASIAASPLKYAATEDTEPHIKDDEPASSPSPSPSSASHEPEADAFVQSDAFASTPAHQPSKADVENTHSVKIGDYNLRYSYYSKRGYYPEARKKANQDSYYCETHFAGDAEKAFFAVFDGHGQYGDICSQFAAEQLPENIIKNIEENVGILPALTRAHVQTNRAMHEASFDDSMSGTTSISVLFCGNEIHVSNVGDSRAIIAQENLKASTREGEANLVAKPLSIDQTPFRKDERVRVKKCGARILTVDQVEGLEPIHENWGLTLGEEIDENGDPPRIWHPYGQYPGTAFTRSIGDLVSEELGVTAEPEILCKGLNPHDKFIVIASDGVFEFLTSQNVVDIVKQYDNPSEACHALVEEAYSRWLQFEVRTDDITAICIFLDGVTPARERDGPRGSIYVGEAFMDDDDGTDIPNLIESEGKSEEEEEWIKNAVQGSFLFNHLSDQKIHEVISVLKKLEFNPGEIVMRQGVPGDTFYLVETGEFEARRLNDESVPENDDNDALTDAYGEVVRVYKATPDVHPTFGELALIYPKPRVHTIIAKEKGTLWALDRIAFRSILMRGRPLRDVVRRLRQISLLRPLTVAQTNLVAEEMRTVVFEPNQVVLHEGMTEPGFFLITSGRIESTSKVDSAASLELKTFDYFGEIALVRRRSISQRSIRALERTECLFIRKDALELAVGKLSSILEKDKLRRSRKARISESQKEATATTFVQFDDEPKAKMPQSIEDLEVVGSVLSDPTNTVRLVEVKGSSPPEYLTLRSASKQAIVGASMQKHVCGERDIYVSLYEKNALVPHLLGMNSNSSDIHMLYDTQIVGTLESFLIGEPHGESFVRYYAAQVVLALEFLHSEGVVSRMVDPINLMVDRSGNLRMTNLRLSKYVGRGRTYTVCGTPEYLAPEQITGEGHNIAADYWALGVLMYEMLTGATPFTRENENDLEILNTIATFRPDQLSWPDNTSSELKDIIESLLSSDFTRRLGFSDVRAGACEPIKKHPFFAGTSWEATKIGSFSAPLEPEAASEFKQIAASGSHEELNIGSAYTGDTDWLAGF</sequence>
<evidence type="ECO:0000259" key="21">
    <source>
        <dbReference type="PROSITE" id="PS51746"/>
    </source>
</evidence>
<dbReference type="Pfam" id="PF00027">
    <property type="entry name" value="cNMP_binding"/>
    <property type="match status" value="1"/>
</dbReference>
<dbReference type="AlphaFoldDB" id="A0A8T1VT48"/>
<comment type="cofactor">
    <cofactor evidence="2">
        <name>Mg(2+)</name>
        <dbReference type="ChEBI" id="CHEBI:18420"/>
    </cofactor>
</comment>
<keyword evidence="11" id="KW-0067">ATP-binding</keyword>
<evidence type="ECO:0000256" key="16">
    <source>
        <dbReference type="ARBA" id="ARBA00048336"/>
    </source>
</evidence>
<dbReference type="EMBL" id="JAGDFL010000660">
    <property type="protein sequence ID" value="KAG7383289.1"/>
    <property type="molecule type" value="Genomic_DNA"/>
</dbReference>
<dbReference type="PROSITE" id="PS51746">
    <property type="entry name" value="PPM_2"/>
    <property type="match status" value="1"/>
</dbReference>
<dbReference type="InterPro" id="IPR000595">
    <property type="entry name" value="cNMP-bd_dom"/>
</dbReference>
<comment type="catalytic activity">
    <reaction evidence="16">
        <text>O-phospho-L-threonyl-[protein] + H2O = L-threonyl-[protein] + phosphate</text>
        <dbReference type="Rhea" id="RHEA:47004"/>
        <dbReference type="Rhea" id="RHEA-COMP:11060"/>
        <dbReference type="Rhea" id="RHEA-COMP:11605"/>
        <dbReference type="ChEBI" id="CHEBI:15377"/>
        <dbReference type="ChEBI" id="CHEBI:30013"/>
        <dbReference type="ChEBI" id="CHEBI:43474"/>
        <dbReference type="ChEBI" id="CHEBI:61977"/>
        <dbReference type="EC" id="3.1.3.16"/>
    </reaction>
</comment>
<feature type="compositionally biased region" description="Polar residues" evidence="18">
    <location>
        <begin position="1"/>
        <end position="22"/>
    </location>
</feature>
<gene>
    <name evidence="22" type="ORF">PHYBOEH_010001</name>
</gene>
<keyword evidence="6" id="KW-0808">Transferase</keyword>
<evidence type="ECO:0000256" key="1">
    <source>
        <dbReference type="ARBA" id="ARBA00001936"/>
    </source>
</evidence>
<evidence type="ECO:0000256" key="12">
    <source>
        <dbReference type="ARBA" id="ARBA00022842"/>
    </source>
</evidence>
<dbReference type="Pfam" id="PF00481">
    <property type="entry name" value="PP2C"/>
    <property type="match status" value="1"/>
</dbReference>
<dbReference type="SMART" id="SM00332">
    <property type="entry name" value="PP2Cc"/>
    <property type="match status" value="1"/>
</dbReference>
<evidence type="ECO:0000256" key="10">
    <source>
        <dbReference type="ARBA" id="ARBA00022801"/>
    </source>
</evidence>
<evidence type="ECO:0000256" key="3">
    <source>
        <dbReference type="ARBA" id="ARBA00004170"/>
    </source>
</evidence>
<dbReference type="SMART" id="SM00220">
    <property type="entry name" value="S_TKc"/>
    <property type="match status" value="1"/>
</dbReference>
<comment type="subcellular location">
    <subcellularLocation>
        <location evidence="3">Membrane</location>
        <topology evidence="3">Peripheral membrane protein</topology>
    </subcellularLocation>
</comment>
<evidence type="ECO:0000259" key="19">
    <source>
        <dbReference type="PROSITE" id="PS50011"/>
    </source>
</evidence>
<reference evidence="22" key="1">
    <citation type="submission" date="2021-02" db="EMBL/GenBank/DDBJ databases">
        <authorList>
            <person name="Palmer J.M."/>
        </authorList>
    </citation>
    <scope>NUCLEOTIDE SEQUENCE</scope>
    <source>
        <strain evidence="22">SCRP23</strain>
    </source>
</reference>
<evidence type="ECO:0000256" key="15">
    <source>
        <dbReference type="ARBA" id="ARBA00047761"/>
    </source>
</evidence>
<comment type="catalytic activity">
    <reaction evidence="15">
        <text>O-phospho-L-seryl-[protein] + H2O = L-seryl-[protein] + phosphate</text>
        <dbReference type="Rhea" id="RHEA:20629"/>
        <dbReference type="Rhea" id="RHEA-COMP:9863"/>
        <dbReference type="Rhea" id="RHEA-COMP:11604"/>
        <dbReference type="ChEBI" id="CHEBI:15377"/>
        <dbReference type="ChEBI" id="CHEBI:29999"/>
        <dbReference type="ChEBI" id="CHEBI:43474"/>
        <dbReference type="ChEBI" id="CHEBI:83421"/>
        <dbReference type="EC" id="3.1.3.16"/>
    </reaction>
</comment>
<feature type="domain" description="Cyclic nucleotide-binding" evidence="20">
    <location>
        <begin position="468"/>
        <end position="590"/>
    </location>
</feature>
<evidence type="ECO:0000256" key="14">
    <source>
        <dbReference type="ARBA" id="ARBA00023211"/>
    </source>
</evidence>
<evidence type="ECO:0000256" key="9">
    <source>
        <dbReference type="ARBA" id="ARBA00022777"/>
    </source>
</evidence>
<dbReference type="CDD" id="cd00038">
    <property type="entry name" value="CAP_ED"/>
    <property type="match status" value="2"/>
</dbReference>
<dbReference type="PANTHER" id="PTHR24353:SF127">
    <property type="entry name" value="PROTEIN PHOSPHATASE 2C AND CYCLIC NUCLEOTIDE-BINDING_KINASE DOMAIN-CONTAINING PROTEIN"/>
    <property type="match status" value="1"/>
</dbReference>
<feature type="domain" description="Cyclic nucleotide-binding" evidence="20">
    <location>
        <begin position="606"/>
        <end position="724"/>
    </location>
</feature>
<keyword evidence="12" id="KW-0460">Magnesium</keyword>
<dbReference type="GO" id="GO:0005524">
    <property type="term" value="F:ATP binding"/>
    <property type="evidence" value="ECO:0007669"/>
    <property type="project" value="UniProtKB-KW"/>
</dbReference>
<keyword evidence="13 17" id="KW-0904">Protein phosphatase</keyword>
<evidence type="ECO:0000259" key="20">
    <source>
        <dbReference type="PROSITE" id="PS50042"/>
    </source>
</evidence>
<dbReference type="Proteomes" id="UP000693981">
    <property type="component" value="Unassembled WGS sequence"/>
</dbReference>
<dbReference type="GO" id="GO:0005952">
    <property type="term" value="C:cAMP-dependent protein kinase complex"/>
    <property type="evidence" value="ECO:0007669"/>
    <property type="project" value="TreeGrafter"/>
</dbReference>
<accession>A0A8T1VT48</accession>
<protein>
    <recommendedName>
        <fullName evidence="4">protein-serine/threonine phosphatase</fullName>
        <ecNumber evidence="4">3.1.3.16</ecNumber>
    </recommendedName>
</protein>
<keyword evidence="5" id="KW-0723">Serine/threonine-protein kinase</keyword>
<proteinExistence type="inferred from homology"/>
<keyword evidence="23" id="KW-1185">Reference proteome</keyword>
<dbReference type="OrthoDB" id="10264738at2759"/>
<feature type="domain" description="PPM-type phosphatase" evidence="21">
    <location>
        <begin position="110"/>
        <end position="411"/>
    </location>
</feature>
<dbReference type="InterPro" id="IPR000222">
    <property type="entry name" value="PP2C_BS"/>
</dbReference>
<feature type="region of interest" description="Disordered" evidence="18">
    <location>
        <begin position="1"/>
        <end position="74"/>
    </location>
</feature>
<dbReference type="GO" id="GO:0046872">
    <property type="term" value="F:metal ion binding"/>
    <property type="evidence" value="ECO:0007669"/>
    <property type="project" value="UniProtKB-KW"/>
</dbReference>
<dbReference type="InterPro" id="IPR000719">
    <property type="entry name" value="Prot_kinase_dom"/>
</dbReference>
<evidence type="ECO:0000256" key="2">
    <source>
        <dbReference type="ARBA" id="ARBA00001946"/>
    </source>
</evidence>
<evidence type="ECO:0000256" key="5">
    <source>
        <dbReference type="ARBA" id="ARBA00022527"/>
    </source>
</evidence>
<comment type="caution">
    <text evidence="22">The sequence shown here is derived from an EMBL/GenBank/DDBJ whole genome shotgun (WGS) entry which is preliminary data.</text>
</comment>
<evidence type="ECO:0000256" key="6">
    <source>
        <dbReference type="ARBA" id="ARBA00022679"/>
    </source>
</evidence>
<evidence type="ECO:0000256" key="8">
    <source>
        <dbReference type="ARBA" id="ARBA00022741"/>
    </source>
</evidence>
<evidence type="ECO:0000313" key="22">
    <source>
        <dbReference type="EMBL" id="KAG7383289.1"/>
    </source>
</evidence>
<comment type="cofactor">
    <cofactor evidence="1">
        <name>Mn(2+)</name>
        <dbReference type="ChEBI" id="CHEBI:29035"/>
    </cofactor>
</comment>
<dbReference type="PROSITE" id="PS01032">
    <property type="entry name" value="PPM_1"/>
    <property type="match status" value="1"/>
</dbReference>
<dbReference type="GO" id="GO:0004722">
    <property type="term" value="F:protein serine/threonine phosphatase activity"/>
    <property type="evidence" value="ECO:0007669"/>
    <property type="project" value="UniProtKB-EC"/>
</dbReference>
<evidence type="ECO:0000256" key="13">
    <source>
        <dbReference type="ARBA" id="ARBA00022912"/>
    </source>
</evidence>
<keyword evidence="7" id="KW-0479">Metal-binding</keyword>
<dbReference type="SMART" id="SM00100">
    <property type="entry name" value="cNMP"/>
    <property type="match status" value="2"/>
</dbReference>
<evidence type="ECO:0000256" key="17">
    <source>
        <dbReference type="RuleBase" id="RU003465"/>
    </source>
</evidence>
<evidence type="ECO:0000313" key="23">
    <source>
        <dbReference type="Proteomes" id="UP000693981"/>
    </source>
</evidence>
<dbReference type="FunFam" id="3.60.40.10:FF:000007">
    <property type="entry name" value="Phosphatase 2C and cyclic nucleotide-binding/kinase domain-containing protein"/>
    <property type="match status" value="1"/>
</dbReference>
<dbReference type="GO" id="GO:0004691">
    <property type="term" value="F:cAMP-dependent protein kinase activity"/>
    <property type="evidence" value="ECO:0007669"/>
    <property type="project" value="TreeGrafter"/>
</dbReference>
<name>A0A8T1VT48_9STRA</name>
<comment type="similarity">
    <text evidence="17">Belongs to the PP2C family.</text>
</comment>
<keyword evidence="14" id="KW-0464">Manganese</keyword>
<evidence type="ECO:0000256" key="4">
    <source>
        <dbReference type="ARBA" id="ARBA00013081"/>
    </source>
</evidence>
<keyword evidence="8" id="KW-0547">Nucleotide-binding</keyword>